<dbReference type="PANTHER" id="PTHR24161:SF85">
    <property type="entry name" value="PALMITOYLTRANSFERASE HIP14"/>
    <property type="match status" value="1"/>
</dbReference>
<evidence type="ECO:0000256" key="4">
    <source>
        <dbReference type="ARBA" id="ARBA00023043"/>
    </source>
</evidence>
<dbReference type="PROSITE" id="PS50294">
    <property type="entry name" value="WD_REPEATS_REGION"/>
    <property type="match status" value="5"/>
</dbReference>
<feature type="repeat" description="ANK" evidence="5">
    <location>
        <begin position="662"/>
        <end position="694"/>
    </location>
</feature>
<evidence type="ECO:0000256" key="5">
    <source>
        <dbReference type="PROSITE-ProRule" id="PRU00023"/>
    </source>
</evidence>
<dbReference type="Gene3D" id="1.25.40.20">
    <property type="entry name" value="Ankyrin repeat-containing domain"/>
    <property type="match status" value="3"/>
</dbReference>
<dbReference type="SMART" id="SM00320">
    <property type="entry name" value="WD40"/>
    <property type="match status" value="7"/>
</dbReference>
<feature type="repeat" description="ANK" evidence="5">
    <location>
        <begin position="822"/>
        <end position="854"/>
    </location>
</feature>
<dbReference type="Proteomes" id="UP000053617">
    <property type="component" value="Unassembled WGS sequence"/>
</dbReference>
<dbReference type="InterPro" id="IPR001680">
    <property type="entry name" value="WD40_rpt"/>
</dbReference>
<feature type="repeat" description="ANK" evidence="5">
    <location>
        <begin position="855"/>
        <end position="887"/>
    </location>
</feature>
<dbReference type="SUPFAM" id="SSF48403">
    <property type="entry name" value="Ankyrin repeat"/>
    <property type="match status" value="1"/>
</dbReference>
<dbReference type="OrthoDB" id="6133115at2759"/>
<dbReference type="SUPFAM" id="SSF50978">
    <property type="entry name" value="WD40 repeat-like"/>
    <property type="match status" value="1"/>
</dbReference>
<dbReference type="AlphaFoldDB" id="A0A0D2IBG9"/>
<evidence type="ECO:0000256" key="1">
    <source>
        <dbReference type="ARBA" id="ARBA00012210"/>
    </source>
</evidence>
<dbReference type="PROSITE" id="PS50088">
    <property type="entry name" value="ANK_REPEAT"/>
    <property type="match status" value="7"/>
</dbReference>
<dbReference type="CDD" id="cd00200">
    <property type="entry name" value="WD40"/>
    <property type="match status" value="1"/>
</dbReference>
<feature type="repeat" description="WD" evidence="6">
    <location>
        <begin position="1229"/>
        <end position="1263"/>
    </location>
</feature>
<dbReference type="SMART" id="SM00248">
    <property type="entry name" value="ANK"/>
    <property type="match status" value="9"/>
</dbReference>
<feature type="repeat" description="WD" evidence="6">
    <location>
        <begin position="1140"/>
        <end position="1173"/>
    </location>
</feature>
<feature type="repeat" description="WD" evidence="6">
    <location>
        <begin position="1055"/>
        <end position="1096"/>
    </location>
</feature>
<dbReference type="InterPro" id="IPR015943">
    <property type="entry name" value="WD40/YVTN_repeat-like_dom_sf"/>
</dbReference>
<dbReference type="GeneID" id="25297767"/>
<dbReference type="Pfam" id="PF00400">
    <property type="entry name" value="WD40"/>
    <property type="match status" value="6"/>
</dbReference>
<evidence type="ECO:0000256" key="2">
    <source>
        <dbReference type="ARBA" id="ARBA00022574"/>
    </source>
</evidence>
<dbReference type="PROSITE" id="PS50082">
    <property type="entry name" value="WD_REPEATS_2"/>
    <property type="match status" value="5"/>
</dbReference>
<accession>A0A0D2IBG9</accession>
<dbReference type="InterPro" id="IPR002110">
    <property type="entry name" value="Ankyrin_rpt"/>
</dbReference>
<evidence type="ECO:0000256" key="3">
    <source>
        <dbReference type="ARBA" id="ARBA00022737"/>
    </source>
</evidence>
<dbReference type="PROSITE" id="PS50297">
    <property type="entry name" value="ANK_REP_REGION"/>
    <property type="match status" value="7"/>
</dbReference>
<feature type="repeat" description="WD" evidence="6">
    <location>
        <begin position="1020"/>
        <end position="1054"/>
    </location>
</feature>
<evidence type="ECO:0000313" key="8">
    <source>
        <dbReference type="EMBL" id="KIX00631.1"/>
    </source>
</evidence>
<dbReference type="STRING" id="1442369.A0A0D2IBG9"/>
<reference evidence="8 9" key="1">
    <citation type="submission" date="2015-01" db="EMBL/GenBank/DDBJ databases">
        <title>The Genome Sequence of Rhinocladiella mackenzie CBS 650.93.</title>
        <authorList>
            <consortium name="The Broad Institute Genomics Platform"/>
            <person name="Cuomo C."/>
            <person name="de Hoog S."/>
            <person name="Gorbushina A."/>
            <person name="Stielow B."/>
            <person name="Teixiera M."/>
            <person name="Abouelleil A."/>
            <person name="Chapman S.B."/>
            <person name="Priest M."/>
            <person name="Young S.K."/>
            <person name="Wortman J."/>
            <person name="Nusbaum C."/>
            <person name="Birren B."/>
        </authorList>
    </citation>
    <scope>NUCLEOTIDE SEQUENCE [LARGE SCALE GENOMIC DNA]</scope>
    <source>
        <strain evidence="8 9">CBS 650.93</strain>
    </source>
</reference>
<evidence type="ECO:0000313" key="9">
    <source>
        <dbReference type="Proteomes" id="UP000053617"/>
    </source>
</evidence>
<keyword evidence="4 5" id="KW-0040">ANK repeat</keyword>
<dbReference type="InterPro" id="IPR019775">
    <property type="entry name" value="WD40_repeat_CS"/>
</dbReference>
<dbReference type="Pfam" id="PF26082">
    <property type="entry name" value="zf-C2H2_AcuF"/>
    <property type="match status" value="1"/>
</dbReference>
<keyword evidence="2 6" id="KW-0853">WD repeat</keyword>
<dbReference type="EMBL" id="KN847482">
    <property type="protein sequence ID" value="KIX00631.1"/>
    <property type="molecule type" value="Genomic_DNA"/>
</dbReference>
<feature type="repeat" description="ANK" evidence="5">
    <location>
        <begin position="758"/>
        <end position="790"/>
    </location>
</feature>
<feature type="domain" description="Oxidoreductase acuF-like C2H2 type zinc-finger" evidence="7">
    <location>
        <begin position="409"/>
        <end position="438"/>
    </location>
</feature>
<feature type="repeat" description="WD" evidence="6">
    <location>
        <begin position="1187"/>
        <end position="1228"/>
    </location>
</feature>
<dbReference type="HOGENOM" id="CLU_263234_0_0_1"/>
<dbReference type="PANTHER" id="PTHR24161">
    <property type="entry name" value="ANK_REP_REGION DOMAIN-CONTAINING PROTEIN-RELATED"/>
    <property type="match status" value="1"/>
</dbReference>
<keyword evidence="3" id="KW-0677">Repeat</keyword>
<dbReference type="VEuPathDB" id="FungiDB:Z518_09696"/>
<dbReference type="PROSITE" id="PS00678">
    <property type="entry name" value="WD_REPEATS_1"/>
    <property type="match status" value="1"/>
</dbReference>
<dbReference type="GO" id="GO:0019706">
    <property type="term" value="F:protein-cysteine S-palmitoyltransferase activity"/>
    <property type="evidence" value="ECO:0007669"/>
    <property type="project" value="UniProtKB-EC"/>
</dbReference>
<sequence>MTHQIHSNSTRLASLGRDAFNFFEQVLQIFTEDNPSDRLSPQNHSSFLREYERFKIWAVDLGLLVPGHGSLDYRLREAESLARTFETHLSDLNRYLEETTVFGDSKKLQAENVDAILARIENISEGEQDNEAAISEDDSEDEEHEPQWYIDLLLASVIDVIDHLFRLSTLIRNPSRRLASSKAKLFQHIDEDSGVDLINAFGHYDHDYVLSVFRDYQSKVPDEIHQQNIGALQTTDHDAETWHSVENCTLCKSGMEIAEEISSINPDDQNSGQNSVGGEGIAPFLIHRIARANILRRQQFGYWKEHRGKLVKHTELALEQRRPATRPVDHNVSKDFDMGNKGGERTVLKLTDLLAPPTVTTATTLQPTSISLTDNKSVTSVSEYAPSDWGPGREVVEFPPPPKRPAGEKFFECPYCFTICPRQMLTEKAWKAHLIHDLRPYICTYPACKTASQLYDTRRAWIEHENSFHRKQWRCPDHVDLLYPSIDAYVEHIKTEHENEAMFLCSEIHLRASESFSSAADRPCPICFFSPTDTKSLQSHLASHLERLALFSLPRSTDDDEADNGEAESAVAVGEVQYSRDGDSESSVGLGDEWDNLLEAVDIGDNERVQFILRNGDGDESSHATELEHALIKAAGGGQLGIVRTLLDHGVNIEARGPYEHWERTPLMAASAEGRVDVVRLLCDRGADIDACNESESALVSASEKGHIDVVRLLLDKGASVDKSGEHGRTPLFQAAAEGHDEVVRLLLYRGANINAVADESPLQAASISGRETVVDILLNAGADVNWKHTYTALQVAAEMGRDKILKKLLEAGADPNARGTEGTTALILAAGEGEADTVRLLLEAGADINGANAQNETALHLASRKGHEAVVKLLIEAGADLEKSNKRSGTAIQAARKTGHANIVQILRNAGASEQPKDYHMDDLIQYGPVTKPKMSNPSPPTLPRSWTIQLHNDKAENLNLSLVHDIAQDSVVACVNFSRDGRYLAVGLCRSARIFDLEDMSNVTELEHGSADDADLFVRSVCFSPDGKFLLTGAGDLTLRLWEVETHQLKRAIPGYSMDIYAVAFSQDGRIFASASGDGDILLYDCDTGSNISRFTHDEGATSVSFSPDGRYVAVGGLDKKVCLISLEEERLFRLPQDYGHQDSVISVAFSRSGDKIFSASLDRTILCWGLVTDSDDWYVWTREMTGHEDYVLSVAETGDAQWIVSGSRDKTVRIWSSDTGEPQATLKGHKNSVVSVATCPSKRLIATGSGDMTFTIWGYD</sequence>
<dbReference type="Gene3D" id="2.130.10.10">
    <property type="entry name" value="YVTN repeat-like/Quinoprotein amine dehydrogenase"/>
    <property type="match status" value="1"/>
</dbReference>
<dbReference type="PRINTS" id="PR01415">
    <property type="entry name" value="ANKYRIN"/>
</dbReference>
<dbReference type="InterPro" id="IPR058925">
    <property type="entry name" value="zf-C2H2_AcuF"/>
</dbReference>
<gene>
    <name evidence="8" type="ORF">Z518_09696</name>
</gene>
<dbReference type="InterPro" id="IPR036322">
    <property type="entry name" value="WD40_repeat_dom_sf"/>
</dbReference>
<dbReference type="EC" id="2.3.1.225" evidence="1"/>
<feature type="repeat" description="ANK" evidence="5">
    <location>
        <begin position="789"/>
        <end position="821"/>
    </location>
</feature>
<dbReference type="RefSeq" id="XP_013267767.1">
    <property type="nucleotide sequence ID" value="XM_013412313.1"/>
</dbReference>
<keyword evidence="9" id="KW-1185">Reference proteome</keyword>
<feature type="repeat" description="ANK" evidence="5">
    <location>
        <begin position="727"/>
        <end position="759"/>
    </location>
</feature>
<dbReference type="InterPro" id="IPR036770">
    <property type="entry name" value="Ankyrin_rpt-contain_sf"/>
</dbReference>
<protein>
    <recommendedName>
        <fullName evidence="1">protein S-acyltransferase</fullName>
        <ecNumber evidence="1">2.3.1.225</ecNumber>
    </recommendedName>
</protein>
<evidence type="ECO:0000259" key="7">
    <source>
        <dbReference type="Pfam" id="PF26082"/>
    </source>
</evidence>
<name>A0A0D2IBG9_9EURO</name>
<evidence type="ECO:0000256" key="6">
    <source>
        <dbReference type="PROSITE-ProRule" id="PRU00221"/>
    </source>
</evidence>
<proteinExistence type="predicted"/>
<organism evidence="8 9">
    <name type="scientific">Rhinocladiella mackenziei CBS 650.93</name>
    <dbReference type="NCBI Taxonomy" id="1442369"/>
    <lineage>
        <taxon>Eukaryota</taxon>
        <taxon>Fungi</taxon>
        <taxon>Dikarya</taxon>
        <taxon>Ascomycota</taxon>
        <taxon>Pezizomycotina</taxon>
        <taxon>Eurotiomycetes</taxon>
        <taxon>Chaetothyriomycetidae</taxon>
        <taxon>Chaetothyriales</taxon>
        <taxon>Herpotrichiellaceae</taxon>
        <taxon>Rhinocladiella</taxon>
    </lineage>
</organism>
<feature type="repeat" description="ANK" evidence="5">
    <location>
        <begin position="694"/>
        <end position="726"/>
    </location>
</feature>
<dbReference type="Pfam" id="PF12796">
    <property type="entry name" value="Ank_2"/>
    <property type="match status" value="4"/>
</dbReference>